<dbReference type="Proteomes" id="UP000186098">
    <property type="component" value="Unassembled WGS sequence"/>
</dbReference>
<accession>A0A1N7JWG2</accession>
<dbReference type="STRING" id="407234.SAMN05421795_101399"/>
<evidence type="ECO:0000313" key="2">
    <source>
        <dbReference type="Proteomes" id="UP000186098"/>
    </source>
</evidence>
<reference evidence="2" key="1">
    <citation type="submission" date="2017-01" db="EMBL/GenBank/DDBJ databases">
        <authorList>
            <person name="Varghese N."/>
            <person name="Submissions S."/>
        </authorList>
    </citation>
    <scope>NUCLEOTIDE SEQUENCE [LARGE SCALE GENOMIC DNA]</scope>
    <source>
        <strain evidence="2">DSM 18714</strain>
    </source>
</reference>
<sequence length="351" mass="39129">MAKPRLLFFFNGLPEYEALFTIACRLQARGRVTPVCFSPSEVLRREPRLRPLVAASGLDLTVRPSRWLKLFPKSWLRRGDCAITMVDPTMDNSSTRPRSLAMLDLDLPTIFVQHGVMQGKLNLATDPRGIDYRSRLLLTFEDLIIPEILSPETRARTVPVGFIKPLLFAPRPPKGALFQGARTILFCHSFRWAGRYGEEDVARFYDLVARFAAAHPSDRIIIRSHRGKVRALYEHHDRALADVGNVVFSHAYKGPLRGMSITDVLGLADMCVSTASTAVLDSVYMNRPTAIYENDQPVFRNLPNIDGMDALETFFAAPERADIAGVQAHYGDVAANIEKACDAIEATMAAL</sequence>
<dbReference type="Gene3D" id="3.40.50.12580">
    <property type="match status" value="1"/>
</dbReference>
<organism evidence="1 2">
    <name type="scientific">Phaeovulum vinaykumarii</name>
    <dbReference type="NCBI Taxonomy" id="407234"/>
    <lineage>
        <taxon>Bacteria</taxon>
        <taxon>Pseudomonadati</taxon>
        <taxon>Pseudomonadota</taxon>
        <taxon>Alphaproteobacteria</taxon>
        <taxon>Rhodobacterales</taxon>
        <taxon>Paracoccaceae</taxon>
        <taxon>Phaeovulum</taxon>
    </lineage>
</organism>
<protein>
    <recommendedName>
        <fullName evidence="3">CDP-Glycerol:Poly(Glycerophosphate) glycerophosphotransferase</fullName>
    </recommendedName>
</protein>
<dbReference type="RefSeq" id="WP_076363228.1">
    <property type="nucleotide sequence ID" value="NZ_FTOM01000001.1"/>
</dbReference>
<dbReference type="EMBL" id="FTOM01000001">
    <property type="protein sequence ID" value="SIS53673.1"/>
    <property type="molecule type" value="Genomic_DNA"/>
</dbReference>
<dbReference type="InterPro" id="IPR043148">
    <property type="entry name" value="TagF_C"/>
</dbReference>
<proteinExistence type="predicted"/>
<dbReference type="AlphaFoldDB" id="A0A1N7JWG2"/>
<keyword evidence="2" id="KW-1185">Reference proteome</keyword>
<evidence type="ECO:0000313" key="1">
    <source>
        <dbReference type="EMBL" id="SIS53673.1"/>
    </source>
</evidence>
<gene>
    <name evidence="1" type="ORF">SAMN05421795_101399</name>
</gene>
<evidence type="ECO:0008006" key="3">
    <source>
        <dbReference type="Google" id="ProtNLM"/>
    </source>
</evidence>
<name>A0A1N7JWG2_9RHOB</name>